<evidence type="ECO:0000313" key="2">
    <source>
        <dbReference type="Proteomes" id="UP001558613"/>
    </source>
</evidence>
<proteinExistence type="predicted"/>
<dbReference type="Proteomes" id="UP001558613">
    <property type="component" value="Unassembled WGS sequence"/>
</dbReference>
<sequence>MVPIHCRGSIIYILDGLWVLVNPHPPCPGPICSTSSFLHISQSLSQLLSMISCIYFYFPIELDYNTYFAMRMNSS</sequence>
<accession>A0ABR3LIS6</accession>
<name>A0ABR3LIS6_9TELE</name>
<dbReference type="EMBL" id="JAYMGO010000021">
    <property type="protein sequence ID" value="KAL1252785.1"/>
    <property type="molecule type" value="Genomic_DNA"/>
</dbReference>
<evidence type="ECO:0000313" key="1">
    <source>
        <dbReference type="EMBL" id="KAL1252785.1"/>
    </source>
</evidence>
<protein>
    <submittedName>
        <fullName evidence="1">Uncharacterized protein</fullName>
    </submittedName>
</protein>
<keyword evidence="2" id="KW-1185">Reference proteome</keyword>
<reference evidence="1 2" key="1">
    <citation type="submission" date="2023-09" db="EMBL/GenBank/DDBJ databases">
        <authorList>
            <person name="Wang M."/>
        </authorList>
    </citation>
    <scope>NUCLEOTIDE SEQUENCE [LARGE SCALE GENOMIC DNA]</scope>
    <source>
        <strain evidence="1">GT-2023</strain>
        <tissue evidence="1">Liver</tissue>
    </source>
</reference>
<organism evidence="1 2">
    <name type="scientific">Cirrhinus molitorella</name>
    <name type="common">mud carp</name>
    <dbReference type="NCBI Taxonomy" id="172907"/>
    <lineage>
        <taxon>Eukaryota</taxon>
        <taxon>Metazoa</taxon>
        <taxon>Chordata</taxon>
        <taxon>Craniata</taxon>
        <taxon>Vertebrata</taxon>
        <taxon>Euteleostomi</taxon>
        <taxon>Actinopterygii</taxon>
        <taxon>Neopterygii</taxon>
        <taxon>Teleostei</taxon>
        <taxon>Ostariophysi</taxon>
        <taxon>Cypriniformes</taxon>
        <taxon>Cyprinidae</taxon>
        <taxon>Labeoninae</taxon>
        <taxon>Labeonini</taxon>
        <taxon>Cirrhinus</taxon>
    </lineage>
</organism>
<comment type="caution">
    <text evidence="1">The sequence shown here is derived from an EMBL/GenBank/DDBJ whole genome shotgun (WGS) entry which is preliminary data.</text>
</comment>
<gene>
    <name evidence="1" type="ORF">QQF64_017478</name>
</gene>